<dbReference type="EMBL" id="FWXI01000029">
    <property type="protein sequence ID" value="SMD12753.1"/>
    <property type="molecule type" value="Genomic_DNA"/>
</dbReference>
<dbReference type="InterPro" id="IPR025827">
    <property type="entry name" value="Zn_ribbon_recom_dom"/>
</dbReference>
<evidence type="ECO:0000259" key="1">
    <source>
        <dbReference type="Pfam" id="PF13408"/>
    </source>
</evidence>
<sequence>MIGDCLLAKMERRRNFAVEHSIQKLEYATTTNPFAGRVICGSYGKAFGRKVWNSTDERFRRVIWRCNGKYPAKGEKGCNSKHIYNEVLYQVVINIFNTLIENRDYFIAKWNERLKSDNALYRYKARQFMKIILETAPLTEFKIDLYKALAEKMTVVDGKQIIVTLLDGTELECVFEQEN</sequence>
<dbReference type="Proteomes" id="UP000192738">
    <property type="component" value="Unassembled WGS sequence"/>
</dbReference>
<dbReference type="OrthoDB" id="1628005at2"/>
<accession>A0A1W2ESR2</accession>
<dbReference type="Pfam" id="PF13408">
    <property type="entry name" value="Zn_ribbon_recom"/>
    <property type="match status" value="1"/>
</dbReference>
<feature type="domain" description="Recombinase zinc beta ribbon" evidence="1">
    <location>
        <begin position="33"/>
        <end position="94"/>
    </location>
</feature>
<evidence type="ECO:0000313" key="2">
    <source>
        <dbReference type="EMBL" id="SMD12753.1"/>
    </source>
</evidence>
<protein>
    <submittedName>
        <fullName evidence="2">Recombinase zinc beta ribbon domain-containing protein</fullName>
    </submittedName>
</protein>
<proteinExistence type="predicted"/>
<name>A0A1W2ESR2_9FIRM</name>
<reference evidence="2 3" key="1">
    <citation type="submission" date="2017-04" db="EMBL/GenBank/DDBJ databases">
        <authorList>
            <person name="Afonso C.L."/>
            <person name="Miller P.J."/>
            <person name="Scott M.A."/>
            <person name="Spackman E."/>
            <person name="Goraichik I."/>
            <person name="Dimitrov K.M."/>
            <person name="Suarez D.L."/>
            <person name="Swayne D.E."/>
        </authorList>
    </citation>
    <scope>NUCLEOTIDE SEQUENCE [LARGE SCALE GENOMIC DNA]</scope>
    <source>
        <strain evidence="2 3">DSM 5090</strain>
    </source>
</reference>
<evidence type="ECO:0000313" key="3">
    <source>
        <dbReference type="Proteomes" id="UP000192738"/>
    </source>
</evidence>
<organism evidence="2 3">
    <name type="scientific">Sporomusa malonica</name>
    <dbReference type="NCBI Taxonomy" id="112901"/>
    <lineage>
        <taxon>Bacteria</taxon>
        <taxon>Bacillati</taxon>
        <taxon>Bacillota</taxon>
        <taxon>Negativicutes</taxon>
        <taxon>Selenomonadales</taxon>
        <taxon>Sporomusaceae</taxon>
        <taxon>Sporomusa</taxon>
    </lineage>
</organism>
<dbReference type="AlphaFoldDB" id="A0A1W2ESR2"/>
<dbReference type="STRING" id="112901.SAMN04488500_12939"/>
<gene>
    <name evidence="2" type="ORF">SAMN04488500_12939</name>
</gene>
<keyword evidence="3" id="KW-1185">Reference proteome</keyword>